<evidence type="ECO:0000256" key="3">
    <source>
        <dbReference type="ARBA" id="ARBA00022475"/>
    </source>
</evidence>
<comment type="subcellular location">
    <subcellularLocation>
        <location evidence="1">Cell membrane</location>
        <topology evidence="1">Multi-pass membrane protein</topology>
    </subcellularLocation>
</comment>
<feature type="transmembrane region" description="Helical" evidence="7">
    <location>
        <begin position="203"/>
        <end position="228"/>
    </location>
</feature>
<dbReference type="AlphaFoldDB" id="A0AA35RCX2"/>
<evidence type="ECO:0000313" key="9">
    <source>
        <dbReference type="EMBL" id="CAI8007862.1"/>
    </source>
</evidence>
<evidence type="ECO:0000259" key="8">
    <source>
        <dbReference type="PROSITE" id="PS50928"/>
    </source>
</evidence>
<proteinExistence type="predicted"/>
<feature type="transmembrane region" description="Helical" evidence="7">
    <location>
        <begin position="147"/>
        <end position="164"/>
    </location>
</feature>
<feature type="domain" description="ABC transmembrane type-1" evidence="8">
    <location>
        <begin position="82"/>
        <end position="271"/>
    </location>
</feature>
<feature type="transmembrane region" description="Helical" evidence="7">
    <location>
        <begin position="21"/>
        <end position="42"/>
    </location>
</feature>
<accession>A0AA35RCX2</accession>
<evidence type="ECO:0000313" key="10">
    <source>
        <dbReference type="Proteomes" id="UP001174909"/>
    </source>
</evidence>
<evidence type="ECO:0000256" key="4">
    <source>
        <dbReference type="ARBA" id="ARBA00022692"/>
    </source>
</evidence>
<dbReference type="InterPro" id="IPR000515">
    <property type="entry name" value="MetI-like"/>
</dbReference>
<dbReference type="Pfam" id="PF12911">
    <property type="entry name" value="OppC_N"/>
    <property type="match status" value="1"/>
</dbReference>
<dbReference type="InterPro" id="IPR035906">
    <property type="entry name" value="MetI-like_sf"/>
</dbReference>
<dbReference type="EMBL" id="CASHTH010000800">
    <property type="protein sequence ID" value="CAI8007862.1"/>
    <property type="molecule type" value="Genomic_DNA"/>
</dbReference>
<keyword evidence="3" id="KW-1003">Cell membrane</keyword>
<evidence type="ECO:0000256" key="2">
    <source>
        <dbReference type="ARBA" id="ARBA00022448"/>
    </source>
</evidence>
<feature type="transmembrane region" description="Helical" evidence="7">
    <location>
        <begin position="121"/>
        <end position="141"/>
    </location>
</feature>
<dbReference type="PROSITE" id="PS50928">
    <property type="entry name" value="ABC_TM1"/>
    <property type="match status" value="1"/>
</dbReference>
<reference evidence="9" key="1">
    <citation type="submission" date="2023-03" db="EMBL/GenBank/DDBJ databases">
        <authorList>
            <person name="Steffen K."/>
            <person name="Cardenas P."/>
        </authorList>
    </citation>
    <scope>NUCLEOTIDE SEQUENCE</scope>
</reference>
<dbReference type="Gene3D" id="1.10.3720.10">
    <property type="entry name" value="MetI-like"/>
    <property type="match status" value="1"/>
</dbReference>
<evidence type="ECO:0000256" key="6">
    <source>
        <dbReference type="ARBA" id="ARBA00023136"/>
    </source>
</evidence>
<organism evidence="9 10">
    <name type="scientific">Geodia barretti</name>
    <name type="common">Barrett's horny sponge</name>
    <dbReference type="NCBI Taxonomy" id="519541"/>
    <lineage>
        <taxon>Eukaryota</taxon>
        <taxon>Metazoa</taxon>
        <taxon>Porifera</taxon>
        <taxon>Demospongiae</taxon>
        <taxon>Heteroscleromorpha</taxon>
        <taxon>Tetractinellida</taxon>
        <taxon>Astrophorina</taxon>
        <taxon>Geodiidae</taxon>
        <taxon>Geodia</taxon>
    </lineage>
</organism>
<dbReference type="PANTHER" id="PTHR43386">
    <property type="entry name" value="OLIGOPEPTIDE TRANSPORT SYSTEM PERMEASE PROTEIN APPC"/>
    <property type="match status" value="1"/>
</dbReference>
<dbReference type="GO" id="GO:0005886">
    <property type="term" value="C:plasma membrane"/>
    <property type="evidence" value="ECO:0007669"/>
    <property type="project" value="UniProtKB-SubCell"/>
</dbReference>
<dbReference type="Pfam" id="PF00528">
    <property type="entry name" value="BPD_transp_1"/>
    <property type="match status" value="1"/>
</dbReference>
<dbReference type="CDD" id="cd06261">
    <property type="entry name" value="TM_PBP2"/>
    <property type="match status" value="1"/>
</dbReference>
<dbReference type="InterPro" id="IPR025966">
    <property type="entry name" value="OppC_N"/>
</dbReference>
<dbReference type="InterPro" id="IPR050366">
    <property type="entry name" value="BP-dependent_transpt_permease"/>
</dbReference>
<sequence>MNWVRKSRLLQTLRELVSVRLAKFGLVVLGIAVIAAVFSPLLSVHDPIKINPRDSLQSPGSKYWLGADRLGRDQLARLIYGARVSLIIGGAGVGIAVVAGITIGTISGWAGRWTDEVLMRIMDALAAFPNIIFALVLVAVTGGAMRNIILVIGLVFTPAVARLIRAQVLSVKERDYVIAAVALGASPARIISSHLIPNSLAPVIVQASIAFGAAILLEASLSFLGVGVKPPTPTWGGMLRHAFEVVDLAPWLTFTPGATIFLVVLAFNFVGDALRDTLDPRLRGAR</sequence>
<dbReference type="PANTHER" id="PTHR43386:SF1">
    <property type="entry name" value="D,D-DIPEPTIDE TRANSPORT SYSTEM PERMEASE PROTEIN DDPC-RELATED"/>
    <property type="match status" value="1"/>
</dbReference>
<protein>
    <submittedName>
        <fullName evidence="9">Dipeptide transport system permease protein DppC</fullName>
    </submittedName>
</protein>
<comment type="caution">
    <text evidence="9">The sequence shown here is derived from an EMBL/GenBank/DDBJ whole genome shotgun (WGS) entry which is preliminary data.</text>
</comment>
<keyword evidence="6 7" id="KW-0472">Membrane</keyword>
<evidence type="ECO:0000256" key="5">
    <source>
        <dbReference type="ARBA" id="ARBA00022989"/>
    </source>
</evidence>
<keyword evidence="2" id="KW-0813">Transport</keyword>
<keyword evidence="10" id="KW-1185">Reference proteome</keyword>
<name>A0AA35RCX2_GEOBA</name>
<dbReference type="SUPFAM" id="SSF161098">
    <property type="entry name" value="MetI-like"/>
    <property type="match status" value="1"/>
</dbReference>
<feature type="transmembrane region" description="Helical" evidence="7">
    <location>
        <begin position="248"/>
        <end position="270"/>
    </location>
</feature>
<keyword evidence="5 7" id="KW-1133">Transmembrane helix</keyword>
<evidence type="ECO:0000256" key="7">
    <source>
        <dbReference type="SAM" id="Phobius"/>
    </source>
</evidence>
<dbReference type="GO" id="GO:0055085">
    <property type="term" value="P:transmembrane transport"/>
    <property type="evidence" value="ECO:0007669"/>
    <property type="project" value="InterPro"/>
</dbReference>
<feature type="transmembrane region" description="Helical" evidence="7">
    <location>
        <begin position="86"/>
        <end position="109"/>
    </location>
</feature>
<gene>
    <name evidence="9" type="ORF">GBAR_LOCUS5442</name>
</gene>
<dbReference type="Proteomes" id="UP001174909">
    <property type="component" value="Unassembled WGS sequence"/>
</dbReference>
<keyword evidence="4 7" id="KW-0812">Transmembrane</keyword>
<evidence type="ECO:0000256" key="1">
    <source>
        <dbReference type="ARBA" id="ARBA00004651"/>
    </source>
</evidence>